<accession>A0A1M3SZQ2</accession>
<evidence type="ECO:0000313" key="3">
    <source>
        <dbReference type="Proteomes" id="UP000184063"/>
    </source>
</evidence>
<dbReference type="AlphaFoldDB" id="A0A1M3SZQ2"/>
<gene>
    <name evidence="2" type="ORF">ASPFODRAFT_54202</name>
</gene>
<feature type="region of interest" description="Disordered" evidence="1">
    <location>
        <begin position="1"/>
        <end position="65"/>
    </location>
</feature>
<feature type="compositionally biased region" description="Basic and acidic residues" evidence="1">
    <location>
        <begin position="51"/>
        <end position="65"/>
    </location>
</feature>
<name>A0A1M3SZQ2_ASPLC</name>
<feature type="compositionally biased region" description="Polar residues" evidence="1">
    <location>
        <begin position="26"/>
        <end position="35"/>
    </location>
</feature>
<proteinExistence type="predicted"/>
<sequence length="65" mass="7373">MISNGRRTWRQYEPQYDLPSPRADSTPPNHVNQGNDILPLTNLHQPPCATDGRRASTAEDRMLNT</sequence>
<dbReference type="EMBL" id="KV878264">
    <property type="protein sequence ID" value="OJZ79972.1"/>
    <property type="molecule type" value="Genomic_DNA"/>
</dbReference>
<organism evidence="2 3">
    <name type="scientific">Aspergillus luchuensis (strain CBS 106.47)</name>
    <dbReference type="NCBI Taxonomy" id="1137211"/>
    <lineage>
        <taxon>Eukaryota</taxon>
        <taxon>Fungi</taxon>
        <taxon>Dikarya</taxon>
        <taxon>Ascomycota</taxon>
        <taxon>Pezizomycotina</taxon>
        <taxon>Eurotiomycetes</taxon>
        <taxon>Eurotiomycetidae</taxon>
        <taxon>Eurotiales</taxon>
        <taxon>Aspergillaceae</taxon>
        <taxon>Aspergillus</taxon>
        <taxon>Aspergillus subgen. Circumdati</taxon>
    </lineage>
</organism>
<dbReference type="VEuPathDB" id="FungiDB:ASPFODRAFT_54202"/>
<dbReference type="Proteomes" id="UP000184063">
    <property type="component" value="Unassembled WGS sequence"/>
</dbReference>
<protein>
    <submittedName>
        <fullName evidence="2">Uncharacterized protein</fullName>
    </submittedName>
</protein>
<evidence type="ECO:0000256" key="1">
    <source>
        <dbReference type="SAM" id="MobiDB-lite"/>
    </source>
</evidence>
<evidence type="ECO:0000313" key="2">
    <source>
        <dbReference type="EMBL" id="OJZ79972.1"/>
    </source>
</evidence>
<reference evidence="3" key="1">
    <citation type="journal article" date="2017" name="Genome Biol.">
        <title>Comparative genomics reveals high biological diversity and specific adaptations in the industrially and medically important fungal genus Aspergillus.</title>
        <authorList>
            <person name="de Vries R.P."/>
            <person name="Riley R."/>
            <person name="Wiebenga A."/>
            <person name="Aguilar-Osorio G."/>
            <person name="Amillis S."/>
            <person name="Uchima C.A."/>
            <person name="Anderluh G."/>
            <person name="Asadollahi M."/>
            <person name="Askin M."/>
            <person name="Barry K."/>
            <person name="Battaglia E."/>
            <person name="Bayram O."/>
            <person name="Benocci T."/>
            <person name="Braus-Stromeyer S.A."/>
            <person name="Caldana C."/>
            <person name="Canovas D."/>
            <person name="Cerqueira G.C."/>
            <person name="Chen F."/>
            <person name="Chen W."/>
            <person name="Choi C."/>
            <person name="Clum A."/>
            <person name="Dos Santos R.A."/>
            <person name="Damasio A.R."/>
            <person name="Diallinas G."/>
            <person name="Emri T."/>
            <person name="Fekete E."/>
            <person name="Flipphi M."/>
            <person name="Freyberg S."/>
            <person name="Gallo A."/>
            <person name="Gournas C."/>
            <person name="Habgood R."/>
            <person name="Hainaut M."/>
            <person name="Harispe M.L."/>
            <person name="Henrissat B."/>
            <person name="Hilden K.S."/>
            <person name="Hope R."/>
            <person name="Hossain A."/>
            <person name="Karabika E."/>
            <person name="Karaffa L."/>
            <person name="Karanyi Z."/>
            <person name="Krasevec N."/>
            <person name="Kuo A."/>
            <person name="Kusch H."/>
            <person name="LaButti K."/>
            <person name="Lagendijk E.L."/>
            <person name="Lapidus A."/>
            <person name="Levasseur A."/>
            <person name="Lindquist E."/>
            <person name="Lipzen A."/>
            <person name="Logrieco A.F."/>
            <person name="MacCabe A."/>
            <person name="Maekelae M.R."/>
            <person name="Malavazi I."/>
            <person name="Melin P."/>
            <person name="Meyer V."/>
            <person name="Mielnichuk N."/>
            <person name="Miskei M."/>
            <person name="Molnar A.P."/>
            <person name="Mule G."/>
            <person name="Ngan C.Y."/>
            <person name="Orejas M."/>
            <person name="Orosz E."/>
            <person name="Ouedraogo J.P."/>
            <person name="Overkamp K.M."/>
            <person name="Park H.-S."/>
            <person name="Perrone G."/>
            <person name="Piumi F."/>
            <person name="Punt P.J."/>
            <person name="Ram A.F."/>
            <person name="Ramon A."/>
            <person name="Rauscher S."/>
            <person name="Record E."/>
            <person name="Riano-Pachon D.M."/>
            <person name="Robert V."/>
            <person name="Roehrig J."/>
            <person name="Ruller R."/>
            <person name="Salamov A."/>
            <person name="Salih N.S."/>
            <person name="Samson R.A."/>
            <person name="Sandor E."/>
            <person name="Sanguinetti M."/>
            <person name="Schuetze T."/>
            <person name="Sepcic K."/>
            <person name="Shelest E."/>
            <person name="Sherlock G."/>
            <person name="Sophianopoulou V."/>
            <person name="Squina F.M."/>
            <person name="Sun H."/>
            <person name="Susca A."/>
            <person name="Todd R.B."/>
            <person name="Tsang A."/>
            <person name="Unkles S.E."/>
            <person name="van de Wiele N."/>
            <person name="van Rossen-Uffink D."/>
            <person name="Oliveira J.V."/>
            <person name="Vesth T.C."/>
            <person name="Visser J."/>
            <person name="Yu J.-H."/>
            <person name="Zhou M."/>
            <person name="Andersen M.R."/>
            <person name="Archer D.B."/>
            <person name="Baker S.E."/>
            <person name="Benoit I."/>
            <person name="Brakhage A.A."/>
            <person name="Braus G.H."/>
            <person name="Fischer R."/>
            <person name="Frisvad J.C."/>
            <person name="Goldman G.H."/>
            <person name="Houbraken J."/>
            <person name="Oakley B."/>
            <person name="Pocsi I."/>
            <person name="Scazzocchio C."/>
            <person name="Seiboth B."/>
            <person name="vanKuyk P.A."/>
            <person name="Wortman J."/>
            <person name="Dyer P.S."/>
            <person name="Grigoriev I.V."/>
        </authorList>
    </citation>
    <scope>NUCLEOTIDE SEQUENCE [LARGE SCALE GENOMIC DNA]</scope>
    <source>
        <strain evidence="3">CBS 106.47</strain>
    </source>
</reference>